<dbReference type="EMBL" id="SPLM01000144">
    <property type="protein sequence ID" value="TMW56915.1"/>
    <property type="molecule type" value="Genomic_DNA"/>
</dbReference>
<evidence type="ECO:0000313" key="2">
    <source>
        <dbReference type="EMBL" id="TMW56915.1"/>
    </source>
</evidence>
<name>A0A8K1C5V5_PYTOL</name>
<reference evidence="2" key="1">
    <citation type="submission" date="2019-03" db="EMBL/GenBank/DDBJ databases">
        <title>Long read genome sequence of the mycoparasitic Pythium oligandrum ATCC 38472 isolated from sugarbeet rhizosphere.</title>
        <authorList>
            <person name="Gaulin E."/>
        </authorList>
    </citation>
    <scope>NUCLEOTIDE SEQUENCE</scope>
    <source>
        <strain evidence="2">ATCC 38472_TT</strain>
    </source>
</reference>
<organism evidence="2 3">
    <name type="scientific">Pythium oligandrum</name>
    <name type="common">Mycoparasitic fungus</name>
    <dbReference type="NCBI Taxonomy" id="41045"/>
    <lineage>
        <taxon>Eukaryota</taxon>
        <taxon>Sar</taxon>
        <taxon>Stramenopiles</taxon>
        <taxon>Oomycota</taxon>
        <taxon>Peronosporomycetes</taxon>
        <taxon>Pythiales</taxon>
        <taxon>Pythiaceae</taxon>
        <taxon>Pythium</taxon>
    </lineage>
</organism>
<evidence type="ECO:0000313" key="3">
    <source>
        <dbReference type="Proteomes" id="UP000794436"/>
    </source>
</evidence>
<protein>
    <submittedName>
        <fullName evidence="2">Uncharacterized protein</fullName>
    </submittedName>
</protein>
<gene>
    <name evidence="2" type="ORF">Poli38472_002840</name>
</gene>
<dbReference type="OrthoDB" id="106937at2759"/>
<keyword evidence="3" id="KW-1185">Reference proteome</keyword>
<accession>A0A8K1C5V5</accession>
<dbReference type="AlphaFoldDB" id="A0A8K1C5V5"/>
<feature type="region of interest" description="Disordered" evidence="1">
    <location>
        <begin position="35"/>
        <end position="79"/>
    </location>
</feature>
<feature type="compositionally biased region" description="Low complexity" evidence="1">
    <location>
        <begin position="35"/>
        <end position="45"/>
    </location>
</feature>
<dbReference type="Proteomes" id="UP000794436">
    <property type="component" value="Unassembled WGS sequence"/>
</dbReference>
<evidence type="ECO:0000256" key="1">
    <source>
        <dbReference type="SAM" id="MobiDB-lite"/>
    </source>
</evidence>
<comment type="caution">
    <text evidence="2">The sequence shown here is derived from an EMBL/GenBank/DDBJ whole genome shotgun (WGS) entry which is preliminary data.</text>
</comment>
<proteinExistence type="predicted"/>
<sequence>MPLLLRRSAPSPSVDELALDAKPVALPPRSQLSMSAISEASSTSSNLRCTVHGRTSRRRSVNSTETESSGEDRDSHGNNADVICEDSTLPCGACARVRSGRASQGSVKRLSEKFEGSSVGDGEYEHDEADLDDLESCCSHSRDSTCQRCTCDSPSSFTSSRVIIRDTQLAVVDTELNNMRKTFAKSMYTRFSKISQRLGRKGNSTSPQQIKAQE</sequence>